<dbReference type="GO" id="GO:0004148">
    <property type="term" value="F:dihydrolipoyl dehydrogenase (NADH) activity"/>
    <property type="evidence" value="ECO:0007669"/>
    <property type="project" value="UniProtKB-EC"/>
</dbReference>
<keyword evidence="9" id="KW-0547">Nucleotide-binding</keyword>
<dbReference type="FunFam" id="3.50.50.60:FF:000001">
    <property type="entry name" value="Dihydrolipoyl dehydrogenase, mitochondrial"/>
    <property type="match status" value="1"/>
</dbReference>
<dbReference type="EMBL" id="GBEZ01008468">
    <property type="protein sequence ID" value="JAC77073.1"/>
    <property type="molecule type" value="Transcribed_RNA"/>
</dbReference>
<keyword evidence="6" id="KW-1015">Disulfide bond</keyword>
<evidence type="ECO:0000259" key="12">
    <source>
        <dbReference type="Pfam" id="PF02852"/>
    </source>
</evidence>
<dbReference type="Pfam" id="PF02852">
    <property type="entry name" value="Pyr_redox_dim"/>
    <property type="match status" value="1"/>
</dbReference>
<dbReference type="InterPro" id="IPR016156">
    <property type="entry name" value="FAD/NAD-linked_Rdtase_dimer_sf"/>
</dbReference>
<keyword evidence="4 11" id="KW-0560">Oxidoreductase</keyword>
<evidence type="ECO:0000256" key="4">
    <source>
        <dbReference type="ARBA" id="ARBA00023002"/>
    </source>
</evidence>
<gene>
    <name evidence="14" type="primary">LPD</name>
    <name evidence="14" type="ORF">TSPGSL018_18566</name>
</gene>
<dbReference type="SUPFAM" id="SSF51905">
    <property type="entry name" value="FAD/NAD(P)-binding domain"/>
    <property type="match status" value="1"/>
</dbReference>
<feature type="binding site" evidence="9">
    <location>
        <position position="304"/>
    </location>
    <ligand>
        <name>NAD(+)</name>
        <dbReference type="ChEBI" id="CHEBI:57540"/>
    </ligand>
</feature>
<dbReference type="InterPro" id="IPR036188">
    <property type="entry name" value="FAD/NAD-bd_sf"/>
</dbReference>
<dbReference type="InterPro" id="IPR050151">
    <property type="entry name" value="Class-I_Pyr_Nuc-Dis_Oxidored"/>
</dbReference>
<dbReference type="PIRSF" id="PIRSF000350">
    <property type="entry name" value="Mercury_reductase_MerA"/>
    <property type="match status" value="1"/>
</dbReference>
<evidence type="ECO:0000256" key="9">
    <source>
        <dbReference type="PIRSR" id="PIRSR000350-3"/>
    </source>
</evidence>
<comment type="catalytic activity">
    <reaction evidence="11">
        <text>N(6)-[(R)-dihydrolipoyl]-L-lysyl-[protein] + NAD(+) = N(6)-[(R)-lipoyl]-L-lysyl-[protein] + NADH + H(+)</text>
        <dbReference type="Rhea" id="RHEA:15045"/>
        <dbReference type="Rhea" id="RHEA-COMP:10474"/>
        <dbReference type="Rhea" id="RHEA-COMP:10475"/>
        <dbReference type="ChEBI" id="CHEBI:15378"/>
        <dbReference type="ChEBI" id="CHEBI:57540"/>
        <dbReference type="ChEBI" id="CHEBI:57945"/>
        <dbReference type="ChEBI" id="CHEBI:83099"/>
        <dbReference type="ChEBI" id="CHEBI:83100"/>
        <dbReference type="EC" id="1.8.1.4"/>
    </reaction>
</comment>
<dbReference type="FunFam" id="3.30.390.30:FF:000001">
    <property type="entry name" value="Dihydrolipoyl dehydrogenase"/>
    <property type="match status" value="1"/>
</dbReference>
<dbReference type="InterPro" id="IPR006258">
    <property type="entry name" value="Lipoamide_DH"/>
</dbReference>
<organism evidence="14">
    <name type="scientific">Tetraselmis sp. GSL018</name>
    <dbReference type="NCBI Taxonomy" id="582737"/>
    <lineage>
        <taxon>Eukaryota</taxon>
        <taxon>Viridiplantae</taxon>
        <taxon>Chlorophyta</taxon>
        <taxon>core chlorophytes</taxon>
        <taxon>Chlorodendrophyceae</taxon>
        <taxon>Chlorodendrales</taxon>
        <taxon>Chlorodendraceae</taxon>
        <taxon>Tetraselmis</taxon>
    </lineage>
</organism>
<feature type="binding site" evidence="9">
    <location>
        <position position="234"/>
    </location>
    <ligand>
        <name>NAD(+)</name>
        <dbReference type="ChEBI" id="CHEBI:57540"/>
    </ligand>
</feature>
<dbReference type="EC" id="1.8.1.4" evidence="11"/>
<dbReference type="PRINTS" id="PR00411">
    <property type="entry name" value="PNDRDTASEI"/>
</dbReference>
<keyword evidence="3 9" id="KW-0274">FAD</keyword>
<evidence type="ECO:0000259" key="13">
    <source>
        <dbReference type="Pfam" id="PF07992"/>
    </source>
</evidence>
<dbReference type="SUPFAM" id="SSF55424">
    <property type="entry name" value="FAD/NAD-linked reductases, dimerisation (C-terminal) domain"/>
    <property type="match status" value="1"/>
</dbReference>
<protein>
    <recommendedName>
        <fullName evidence="11">Dihydrolipoyl dehydrogenase</fullName>
        <ecNumber evidence="11">1.8.1.4</ecNumber>
    </recommendedName>
</protein>
<dbReference type="GO" id="GO:0050660">
    <property type="term" value="F:flavin adenine dinucleotide binding"/>
    <property type="evidence" value="ECO:0007669"/>
    <property type="project" value="InterPro"/>
</dbReference>
<feature type="domain" description="FAD/NAD(P)-binding" evidence="13">
    <location>
        <begin position="35"/>
        <end position="360"/>
    </location>
</feature>
<proteinExistence type="inferred from homology"/>
<evidence type="ECO:0000256" key="6">
    <source>
        <dbReference type="ARBA" id="ARBA00023157"/>
    </source>
</evidence>
<dbReference type="PANTHER" id="PTHR22912">
    <property type="entry name" value="DISULFIDE OXIDOREDUCTASE"/>
    <property type="match status" value="1"/>
</dbReference>
<feature type="binding site" evidence="9">
    <location>
        <position position="345"/>
    </location>
    <ligand>
        <name>FAD</name>
        <dbReference type="ChEBI" id="CHEBI:57692"/>
    </ligand>
</feature>
<dbReference type="NCBIfam" id="TIGR01350">
    <property type="entry name" value="lipoamide_DH"/>
    <property type="match status" value="1"/>
</dbReference>
<dbReference type="GO" id="GO:0006103">
    <property type="term" value="P:2-oxoglutarate metabolic process"/>
    <property type="evidence" value="ECO:0007669"/>
    <property type="project" value="TreeGrafter"/>
</dbReference>
<evidence type="ECO:0000256" key="1">
    <source>
        <dbReference type="ARBA" id="ARBA00007532"/>
    </source>
</evidence>
<feature type="binding site" evidence="9">
    <location>
        <begin position="211"/>
        <end position="218"/>
    </location>
    <ligand>
        <name>NAD(+)</name>
        <dbReference type="ChEBI" id="CHEBI:57540"/>
    </ligand>
</feature>
<evidence type="ECO:0000256" key="10">
    <source>
        <dbReference type="PIRSR" id="PIRSR000350-4"/>
    </source>
</evidence>
<dbReference type="GO" id="GO:0005739">
    <property type="term" value="C:mitochondrion"/>
    <property type="evidence" value="ECO:0007669"/>
    <property type="project" value="TreeGrafter"/>
</dbReference>
<keyword evidence="2 11" id="KW-0285">Flavoprotein</keyword>
<dbReference type="PRINTS" id="PR00368">
    <property type="entry name" value="FADPNR"/>
</dbReference>
<feature type="active site" description="Proton acceptor" evidence="8">
    <location>
        <position position="477"/>
    </location>
</feature>
<evidence type="ECO:0000256" key="7">
    <source>
        <dbReference type="ARBA" id="ARBA00023284"/>
    </source>
</evidence>
<feature type="binding site" evidence="9">
    <location>
        <position position="145"/>
    </location>
    <ligand>
        <name>FAD</name>
        <dbReference type="ChEBI" id="CHEBI:57692"/>
    </ligand>
</feature>
<dbReference type="PROSITE" id="PS00076">
    <property type="entry name" value="PYRIDINE_REDOX_1"/>
    <property type="match status" value="1"/>
</dbReference>
<evidence type="ECO:0000256" key="8">
    <source>
        <dbReference type="PIRSR" id="PIRSR000350-2"/>
    </source>
</evidence>
<dbReference type="Gene3D" id="3.30.390.30">
    <property type="match status" value="1"/>
</dbReference>
<dbReference type="InterPro" id="IPR023753">
    <property type="entry name" value="FAD/NAD-binding_dom"/>
</dbReference>
<comment type="similarity">
    <text evidence="1 11">Belongs to the class-I pyridine nucleotide-disulfide oxidoreductase family.</text>
</comment>
<evidence type="ECO:0000256" key="5">
    <source>
        <dbReference type="ARBA" id="ARBA00023027"/>
    </source>
</evidence>
<feature type="binding site" evidence="9">
    <location>
        <begin position="351"/>
        <end position="354"/>
    </location>
    <ligand>
        <name>FAD</name>
        <dbReference type="ChEBI" id="CHEBI:57692"/>
    </ligand>
</feature>
<evidence type="ECO:0000256" key="2">
    <source>
        <dbReference type="ARBA" id="ARBA00022630"/>
    </source>
</evidence>
<dbReference type="Pfam" id="PF07992">
    <property type="entry name" value="Pyr_redox_2"/>
    <property type="match status" value="1"/>
</dbReference>
<dbReference type="GO" id="GO:0045252">
    <property type="term" value="C:oxoglutarate dehydrogenase complex"/>
    <property type="evidence" value="ECO:0007669"/>
    <property type="project" value="TreeGrafter"/>
</dbReference>
<comment type="cofactor">
    <cofactor evidence="9 11">
        <name>FAD</name>
        <dbReference type="ChEBI" id="CHEBI:57692"/>
    </cofactor>
    <text evidence="9 11">Binds 1 FAD per subunit.</text>
</comment>
<dbReference type="InterPro" id="IPR012999">
    <property type="entry name" value="Pyr_OxRdtase_I_AS"/>
</dbReference>
<dbReference type="PANTHER" id="PTHR22912:SF223">
    <property type="entry name" value="DIHYDROLIPOYL DEHYDROGENASE 1, MITOCHONDRIAL"/>
    <property type="match status" value="1"/>
</dbReference>
<dbReference type="InterPro" id="IPR001100">
    <property type="entry name" value="Pyr_nuc-diS_OxRdtase"/>
</dbReference>
<feature type="binding site" evidence="9">
    <location>
        <begin position="174"/>
        <end position="176"/>
    </location>
    <ligand>
        <name>FAD</name>
        <dbReference type="ChEBI" id="CHEBI:57692"/>
    </ligand>
</feature>
<evidence type="ECO:0000256" key="11">
    <source>
        <dbReference type="RuleBase" id="RU003692"/>
    </source>
</evidence>
<feature type="domain" description="Pyridine nucleotide-disulphide oxidoreductase dimerisation" evidence="12">
    <location>
        <begin position="379"/>
        <end position="488"/>
    </location>
</feature>
<accession>A0A061RYP1</accession>
<dbReference type="AlphaFoldDB" id="A0A061RYP1"/>
<evidence type="ECO:0000313" key="14">
    <source>
        <dbReference type="EMBL" id="JAC77073.1"/>
    </source>
</evidence>
<dbReference type="Gene3D" id="3.50.50.60">
    <property type="entry name" value="FAD/NAD(P)-binding domain"/>
    <property type="match status" value="2"/>
</dbReference>
<dbReference type="InterPro" id="IPR004099">
    <property type="entry name" value="Pyr_nucl-diS_OxRdtase_dimer"/>
</dbReference>
<keyword evidence="7 11" id="KW-0676">Redox-active center</keyword>
<keyword evidence="5 9" id="KW-0520">NAD</keyword>
<reference evidence="14" key="1">
    <citation type="submission" date="2014-05" db="EMBL/GenBank/DDBJ databases">
        <title>The transcriptome of the halophilic microalga Tetraselmis sp. GSL018 isolated from the Great Salt Lake, Utah.</title>
        <authorList>
            <person name="Jinkerson R.E."/>
            <person name="D'Adamo S."/>
            <person name="Posewitz M.C."/>
        </authorList>
    </citation>
    <scope>NUCLEOTIDE SEQUENCE</scope>
    <source>
        <strain evidence="14">GSL018</strain>
    </source>
</reference>
<feature type="binding site" evidence="9">
    <location>
        <position position="81"/>
    </location>
    <ligand>
        <name>FAD</name>
        <dbReference type="ChEBI" id="CHEBI:57692"/>
    </ligand>
</feature>
<sequence length="498" mass="53294">MFSFALRQAARRTVSVTPVVRSTIPARSFSSEEQDVVVVGGGPGGYVAAIKAAQLGLKTTCVEGRGSLGGTCLNVGCIPSKALLHSSHMYSEAKKNFAHHGIEFGDLKINLDKMMEQKQGAITGLTKGIEGLFKKYKVTYAKGWGRLSSGNEVEVVSADGSKSSIAAKNIIIATGSEVTPLPGSPIDEEKIVSSTGAISLKQVPEKMVVIGGGIIGLEMASVWSRLGSEITVVEFMDKIVPPMDADIRKAFQRELQKQGLSFKTKTKVTSSEVQPNGKVKVTMEPAQGGEQEVMEADVVLVSTGRRPYTKGLGLEELGIKVDSRGRIEVDEHFRTNVPSVYAIGDAIPGPMLAHKAEEDGVAAAENIAGKKGHVNYHTVPSIVYTWPEVAWVGYTEDEAKEHGHEVRVGKFSMMANSRARSVDDSAGMVKMIADKKTDKILGVHIMAPNAGELIPECVLAMEYGASAEDIARSCHGHPTMSEAVKEAAMATYDKPIHM</sequence>
<comment type="miscellaneous">
    <text evidence="11">The active site is a redox-active disulfide bond.</text>
</comment>
<feature type="disulfide bond" description="Redox-active" evidence="10">
    <location>
        <begin position="72"/>
        <end position="77"/>
    </location>
</feature>
<name>A0A061RYP1_9CHLO</name>
<evidence type="ECO:0000256" key="3">
    <source>
        <dbReference type="ARBA" id="ARBA00022827"/>
    </source>
</evidence>